<evidence type="ECO:0000313" key="3">
    <source>
        <dbReference type="EMBL" id="MDQ8208893.1"/>
    </source>
</evidence>
<comment type="caution">
    <text evidence="3">The sequence shown here is derived from an EMBL/GenBank/DDBJ whole genome shotgun (WGS) entry which is preliminary data.</text>
</comment>
<feature type="transmembrane region" description="Helical" evidence="2">
    <location>
        <begin position="34"/>
        <end position="52"/>
    </location>
</feature>
<feature type="transmembrane region" description="Helical" evidence="2">
    <location>
        <begin position="336"/>
        <end position="355"/>
    </location>
</feature>
<organism evidence="3 4">
    <name type="scientific">Thalassobacterium maritimum</name>
    <dbReference type="NCBI Taxonomy" id="3041265"/>
    <lineage>
        <taxon>Bacteria</taxon>
        <taxon>Pseudomonadati</taxon>
        <taxon>Verrucomicrobiota</taxon>
        <taxon>Opitutia</taxon>
        <taxon>Puniceicoccales</taxon>
        <taxon>Coraliomargaritaceae</taxon>
        <taxon>Thalassobacterium</taxon>
    </lineage>
</organism>
<keyword evidence="2" id="KW-1133">Transmembrane helix</keyword>
<accession>A0ABU1AXR3</accession>
<dbReference type="EMBL" id="JARXHW010000044">
    <property type="protein sequence ID" value="MDQ8208893.1"/>
    <property type="molecule type" value="Genomic_DNA"/>
</dbReference>
<feature type="transmembrane region" description="Helical" evidence="2">
    <location>
        <begin position="192"/>
        <end position="214"/>
    </location>
</feature>
<evidence type="ECO:0000256" key="2">
    <source>
        <dbReference type="SAM" id="Phobius"/>
    </source>
</evidence>
<feature type="transmembrane region" description="Helical" evidence="2">
    <location>
        <begin position="64"/>
        <end position="82"/>
    </location>
</feature>
<dbReference type="PIRSF" id="PIRSF005348">
    <property type="entry name" value="YxkH"/>
    <property type="match status" value="1"/>
</dbReference>
<dbReference type="PANTHER" id="PTHR40033:SF1">
    <property type="entry name" value="CITRATE-SODIUM SYMPORTER"/>
    <property type="match status" value="1"/>
</dbReference>
<feature type="transmembrane region" description="Helical" evidence="2">
    <location>
        <begin position="302"/>
        <end position="324"/>
    </location>
</feature>
<gene>
    <name evidence="3" type="ORF">QEH52_15300</name>
</gene>
<comment type="similarity">
    <text evidence="1">Belongs to the 2-hydroxycarboxylate transporter (2-HCT) (TC 2.A.24) family.</text>
</comment>
<dbReference type="PANTHER" id="PTHR40033">
    <property type="entry name" value="NA(+)-MALATE SYMPORTER"/>
    <property type="match status" value="1"/>
</dbReference>
<evidence type="ECO:0000256" key="1">
    <source>
        <dbReference type="PIRNR" id="PIRNR005348"/>
    </source>
</evidence>
<evidence type="ECO:0000313" key="4">
    <source>
        <dbReference type="Proteomes" id="UP001225316"/>
    </source>
</evidence>
<dbReference type="InterPro" id="IPR004679">
    <property type="entry name" value="2-OHcarboxylate_transport"/>
</dbReference>
<sequence>MKTIQISGIPLLPYCLAAFTLVLAAYLELMPNGLIGAFAFLMALGALLAYVGDHCPILKDYLGGAPLLCIFGAAASVYFSILPDSIEQNVSNFMRGGGFLNFYIAGLISGSILGMDPVLLRRAGVRYIFPLVGGVLCAMCATSLLGLLLLYGWKETLMFVCFPIIGGGMGAGAVPMSEIVSSIHVEMDAGTALSRFVPALALGNVFAIVTAGFLDKLGQRFPKLTGNGVLMQGFEIEEKPSHTYPIDSLGVGLFFACVFYVAGQILEHWIPGVHAYALMIMLVAVLKLSNFVPVTVQEACHAWYQFVVKNFTPALLVGIGIAYTDLNEVLQTMSPTFVILVATSVISIVLASGYIGTKVGFYFVESALTSGLGMADMGGTGDVAVLSAARRMELMPFMQISSRLGGAMILVLVGVLAPILL</sequence>
<feature type="transmembrane region" description="Helical" evidence="2">
    <location>
        <begin position="102"/>
        <end position="120"/>
    </location>
</feature>
<keyword evidence="2" id="KW-0812">Transmembrane</keyword>
<feature type="transmembrane region" description="Helical" evidence="2">
    <location>
        <begin position="244"/>
        <end position="263"/>
    </location>
</feature>
<proteinExistence type="inferred from homology"/>
<keyword evidence="1" id="KW-0769">Symport</keyword>
<keyword evidence="4" id="KW-1185">Reference proteome</keyword>
<dbReference type="Proteomes" id="UP001225316">
    <property type="component" value="Unassembled WGS sequence"/>
</dbReference>
<keyword evidence="1 2" id="KW-0472">Membrane</keyword>
<keyword evidence="1" id="KW-0813">Transport</keyword>
<feature type="transmembrane region" description="Helical" evidence="2">
    <location>
        <begin position="157"/>
        <end position="180"/>
    </location>
</feature>
<feature type="transmembrane region" description="Helical" evidence="2">
    <location>
        <begin position="275"/>
        <end position="296"/>
    </location>
</feature>
<dbReference type="Pfam" id="PF03390">
    <property type="entry name" value="2HCT"/>
    <property type="match status" value="1"/>
</dbReference>
<reference evidence="3 4" key="1">
    <citation type="submission" date="2023-04" db="EMBL/GenBank/DDBJ databases">
        <title>A novel bacteria isolated from coastal sediment.</title>
        <authorList>
            <person name="Liu X.-J."/>
            <person name="Du Z.-J."/>
        </authorList>
    </citation>
    <scope>NUCLEOTIDE SEQUENCE [LARGE SCALE GENOMIC DNA]</scope>
    <source>
        <strain evidence="3 4">SDUM461003</strain>
    </source>
</reference>
<protein>
    <submittedName>
        <fullName evidence="3">2-hydroxycarboxylate transporter family protein</fullName>
    </submittedName>
</protein>
<feature type="transmembrane region" description="Helical" evidence="2">
    <location>
        <begin position="127"/>
        <end position="151"/>
    </location>
</feature>
<name>A0ABU1AXR3_9BACT</name>
<dbReference type="RefSeq" id="WP_308951620.1">
    <property type="nucleotide sequence ID" value="NZ_JARXHW010000044.1"/>
</dbReference>
<feature type="transmembrane region" description="Helical" evidence="2">
    <location>
        <begin position="400"/>
        <end position="420"/>
    </location>
</feature>